<dbReference type="EMBL" id="CP009961">
    <property type="protein sequence ID" value="AKG38589.1"/>
    <property type="molecule type" value="Genomic_DNA"/>
</dbReference>
<dbReference type="AlphaFoldDB" id="A0A0F7FH89"/>
<reference evidence="2 3" key="1">
    <citation type="journal article" date="2015" name="Stand. Genomic Sci.">
        <title>Complete genome sequence of and proposal of Thermofilum uzonense sp. nov. a novel hyperthermophilic crenarchaeon and emended description of the genus Thermofilum.</title>
        <authorList>
            <person name="Toshchakov S.V."/>
            <person name="Korzhenkov A.A."/>
            <person name="Samarov N.I."/>
            <person name="Mazunin I.O."/>
            <person name="Mozhey O.I."/>
            <person name="Shmyr I.S."/>
            <person name="Derbikova K.S."/>
            <person name="Taranov E.A."/>
            <person name="Dominova I.N."/>
            <person name="Bonch-Osmolovskaya E.A."/>
            <person name="Patrushev M.V."/>
            <person name="Podosokorskaya O.A."/>
            <person name="Kublanov I.V."/>
        </authorList>
    </citation>
    <scope>NUCLEOTIDE SEQUENCE [LARGE SCALE GENOMIC DNA]</scope>
    <source>
        <strain evidence="2 3">1807-2</strain>
    </source>
</reference>
<dbReference type="GeneID" id="25401331"/>
<feature type="transmembrane region" description="Helical" evidence="1">
    <location>
        <begin position="12"/>
        <end position="33"/>
    </location>
</feature>
<dbReference type="KEGG" id="thf:MA03_03830"/>
<name>A0A0F7FH89_9CREN</name>
<dbReference type="STRING" id="1550241.MA03_03830"/>
<sequence length="542" mass="57202">MVKATMLGQAEIIAALLLTVIVLAGFAITWTYLFPSYLSWEHEASNTALESRLAASEKIVIGNAVFSSSTVKLTLVNTGSVGIRVRAIYVNETPAWQGQLDLAPGQPAEISLSVPGDNLLLWVKVCSARGNCWIFPVFNSSLTTPTTPPPPPPPPPPSGGAPVFVITSYNSTIYGQPGSTASLVVGVSNTENSSGACRVEVYDQAGSLAASTTTTIQAGSTVTVRLALTLPGTKGTYTWTIKAYNSYTGRYDDSKTFTVRALDILPDTSAVLFYTPFETPPSGWQAMGGKWRIATGQGWAGSNALQGVDDNKGPSRTSIYSWSQAIGGYSHIRTLVVLGGVNQNDGIDRGFAFLDISQTTRGFYGVVIQPSKGNVILKVELGTTSGISDLNQVSAGYSSSWYILYCGYSRSGGVNSFSATLYDQSGVGLATLQVSDSSLSPNYFGLLVDGGTAFFDDLVLATGDPRYVNVTGLDPGWSVEIWRGSTLVASGVADATGVARLDVKLYPIVQPATLVVKDGSGAIVLSRTYDVVVGGYVFRVDP</sequence>
<evidence type="ECO:0000313" key="3">
    <source>
        <dbReference type="Proteomes" id="UP000067434"/>
    </source>
</evidence>
<keyword evidence="1" id="KW-0472">Membrane</keyword>
<accession>A0A0F7FH89</accession>
<dbReference type="Gene3D" id="2.60.40.10">
    <property type="entry name" value="Immunoglobulins"/>
    <property type="match status" value="1"/>
</dbReference>
<proteinExistence type="predicted"/>
<dbReference type="PATRIC" id="fig|1550241.5.peg.817"/>
<organism evidence="2 3">
    <name type="scientific">Infirmifilum uzonense</name>
    <dbReference type="NCBI Taxonomy" id="1550241"/>
    <lineage>
        <taxon>Archaea</taxon>
        <taxon>Thermoproteota</taxon>
        <taxon>Thermoprotei</taxon>
        <taxon>Thermofilales</taxon>
        <taxon>Thermofilaceae</taxon>
        <taxon>Infirmifilum</taxon>
    </lineage>
</organism>
<dbReference type="OrthoDB" id="372151at2157"/>
<keyword evidence="3" id="KW-1185">Reference proteome</keyword>
<dbReference type="RefSeq" id="WP_052884011.1">
    <property type="nucleotide sequence ID" value="NZ_CP009961.1"/>
</dbReference>
<protein>
    <submittedName>
        <fullName evidence="2">Uncharacterized protein</fullName>
    </submittedName>
</protein>
<keyword evidence="1" id="KW-0812">Transmembrane</keyword>
<gene>
    <name evidence="2" type="ORF">MA03_03830</name>
</gene>
<keyword evidence="1" id="KW-1133">Transmembrane helix</keyword>
<dbReference type="HOGENOM" id="CLU_502168_0_0_2"/>
<dbReference type="InterPro" id="IPR013783">
    <property type="entry name" value="Ig-like_fold"/>
</dbReference>
<evidence type="ECO:0000313" key="2">
    <source>
        <dbReference type="EMBL" id="AKG38589.1"/>
    </source>
</evidence>
<dbReference type="Proteomes" id="UP000067434">
    <property type="component" value="Chromosome"/>
</dbReference>
<evidence type="ECO:0000256" key="1">
    <source>
        <dbReference type="SAM" id="Phobius"/>
    </source>
</evidence>